<keyword evidence="16" id="KW-1185">Reference proteome</keyword>
<keyword evidence="9" id="KW-0139">CF(1)</keyword>
<name>A0A6J8BYY1_MYTCO</name>
<keyword evidence="8" id="KW-0472">Membrane</keyword>
<dbReference type="CDD" id="cd18116">
    <property type="entry name" value="ATP-synt_F1_alpha_N"/>
    <property type="match status" value="1"/>
</dbReference>
<evidence type="ECO:0000256" key="3">
    <source>
        <dbReference type="ARBA" id="ARBA00022448"/>
    </source>
</evidence>
<evidence type="ECO:0000259" key="12">
    <source>
        <dbReference type="Pfam" id="PF00006"/>
    </source>
</evidence>
<dbReference type="Gene3D" id="3.40.50.300">
    <property type="entry name" value="P-loop containing nucleotide triphosphate hydrolases"/>
    <property type="match status" value="2"/>
</dbReference>
<dbReference type="OrthoDB" id="9805536at2759"/>
<evidence type="ECO:0000256" key="7">
    <source>
        <dbReference type="ARBA" id="ARBA00023065"/>
    </source>
</evidence>
<dbReference type="FunFam" id="1.20.150.20:FF:000001">
    <property type="entry name" value="ATP synthase subunit alpha"/>
    <property type="match status" value="1"/>
</dbReference>
<dbReference type="SUPFAM" id="SSF47917">
    <property type="entry name" value="C-terminal domain of alpha and beta subunits of F1 ATP synthase"/>
    <property type="match status" value="1"/>
</dbReference>
<dbReference type="PROSITE" id="PS00152">
    <property type="entry name" value="ATPASE_ALPHA_BETA"/>
    <property type="match status" value="1"/>
</dbReference>
<dbReference type="HAMAP" id="MF_01346">
    <property type="entry name" value="ATP_synth_alpha_bact"/>
    <property type="match status" value="1"/>
</dbReference>
<evidence type="ECO:0000256" key="10">
    <source>
        <dbReference type="ARBA" id="ARBA00023310"/>
    </source>
</evidence>
<dbReference type="SUPFAM" id="SSF50615">
    <property type="entry name" value="N-terminal domain of alpha and beta subunits of F1 ATP synthase"/>
    <property type="match status" value="1"/>
</dbReference>
<evidence type="ECO:0000256" key="8">
    <source>
        <dbReference type="ARBA" id="ARBA00023136"/>
    </source>
</evidence>
<dbReference type="InterPro" id="IPR000793">
    <property type="entry name" value="ATP_synth_asu_C"/>
</dbReference>
<dbReference type="Pfam" id="PF00006">
    <property type="entry name" value="ATP-synt_ab"/>
    <property type="match status" value="1"/>
</dbReference>
<dbReference type="PANTHER" id="PTHR48082">
    <property type="entry name" value="ATP SYNTHASE SUBUNIT ALPHA, MITOCHONDRIAL"/>
    <property type="match status" value="1"/>
</dbReference>
<dbReference type="Gene3D" id="2.40.30.20">
    <property type="match status" value="1"/>
</dbReference>
<gene>
    <name evidence="15" type="ORF">MCOR_24462</name>
</gene>
<dbReference type="InterPro" id="IPR027417">
    <property type="entry name" value="P-loop_NTPase"/>
</dbReference>
<dbReference type="InterPro" id="IPR005294">
    <property type="entry name" value="ATP_synth_F1_asu"/>
</dbReference>
<dbReference type="GO" id="GO:0046933">
    <property type="term" value="F:proton-transporting ATP synthase activity, rotational mechanism"/>
    <property type="evidence" value="ECO:0007669"/>
    <property type="project" value="InterPro"/>
</dbReference>
<dbReference type="CDD" id="cd01132">
    <property type="entry name" value="F1-ATPase_alpha_CD"/>
    <property type="match status" value="1"/>
</dbReference>
<feature type="domain" description="ATPase F1/V1/A1 complex alpha/beta subunit nucleotide-binding" evidence="12">
    <location>
        <begin position="316"/>
        <end position="513"/>
    </location>
</feature>
<evidence type="ECO:0000259" key="13">
    <source>
        <dbReference type="Pfam" id="PF00306"/>
    </source>
</evidence>
<dbReference type="FunFam" id="3.40.50.300:FF:002432">
    <property type="entry name" value="ATP synthase subunit alpha, mitochondrial"/>
    <property type="match status" value="2"/>
</dbReference>
<comment type="subcellular location">
    <subcellularLocation>
        <location evidence="1">Membrane</location>
    </subcellularLocation>
</comment>
<evidence type="ECO:0000256" key="2">
    <source>
        <dbReference type="ARBA" id="ARBA00008936"/>
    </source>
</evidence>
<proteinExistence type="inferred from homology"/>
<feature type="domain" description="ATP synthase alpha subunit C-terminal" evidence="13">
    <location>
        <begin position="520"/>
        <end position="644"/>
    </location>
</feature>
<dbReference type="AlphaFoldDB" id="A0A6J8BYY1"/>
<dbReference type="GO" id="GO:0043531">
    <property type="term" value="F:ADP binding"/>
    <property type="evidence" value="ECO:0007669"/>
    <property type="project" value="TreeGrafter"/>
</dbReference>
<evidence type="ECO:0000259" key="14">
    <source>
        <dbReference type="Pfam" id="PF02874"/>
    </source>
</evidence>
<dbReference type="InterPro" id="IPR036121">
    <property type="entry name" value="ATPase_F1/V1/A1_a/bsu_N_sf"/>
</dbReference>
<dbReference type="InterPro" id="IPR020003">
    <property type="entry name" value="ATPase_a/bsu_AS"/>
</dbReference>
<keyword evidence="10" id="KW-0066">ATP synthesis</keyword>
<dbReference type="InterPro" id="IPR004100">
    <property type="entry name" value="ATPase_F1/V1/A1_a/bsu_N"/>
</dbReference>
<dbReference type="EMBL" id="CACVKT020004326">
    <property type="protein sequence ID" value="CAC5389278.1"/>
    <property type="molecule type" value="Genomic_DNA"/>
</dbReference>
<dbReference type="Gene3D" id="1.20.150.20">
    <property type="entry name" value="ATP synthase alpha/beta chain, C-terminal domain"/>
    <property type="match status" value="1"/>
</dbReference>
<dbReference type="InterPro" id="IPR023366">
    <property type="entry name" value="ATP_synth_asu-like_sf"/>
</dbReference>
<evidence type="ECO:0000256" key="6">
    <source>
        <dbReference type="ARBA" id="ARBA00022840"/>
    </source>
</evidence>
<dbReference type="PANTHER" id="PTHR48082:SF2">
    <property type="entry name" value="ATP SYNTHASE SUBUNIT ALPHA, MITOCHONDRIAL"/>
    <property type="match status" value="1"/>
</dbReference>
<reference evidence="15 16" key="1">
    <citation type="submission" date="2020-06" db="EMBL/GenBank/DDBJ databases">
        <authorList>
            <person name="Li R."/>
            <person name="Bekaert M."/>
        </authorList>
    </citation>
    <scope>NUCLEOTIDE SEQUENCE [LARGE SCALE GENOMIC DNA]</scope>
    <source>
        <strain evidence="16">wild</strain>
    </source>
</reference>
<keyword evidence="3 11" id="KW-0813">Transport</keyword>
<keyword evidence="4" id="KW-0547">Nucleotide-binding</keyword>
<dbReference type="Pfam" id="PF02874">
    <property type="entry name" value="ATP-synt_ab_N"/>
    <property type="match status" value="1"/>
</dbReference>
<dbReference type="NCBIfam" id="TIGR00962">
    <property type="entry name" value="atpA"/>
    <property type="match status" value="1"/>
</dbReference>
<evidence type="ECO:0000256" key="5">
    <source>
        <dbReference type="ARBA" id="ARBA00022781"/>
    </source>
</evidence>
<evidence type="ECO:0000256" key="1">
    <source>
        <dbReference type="ARBA" id="ARBA00004370"/>
    </source>
</evidence>
<dbReference type="Proteomes" id="UP000507470">
    <property type="component" value="Unassembled WGS sequence"/>
</dbReference>
<evidence type="ECO:0000256" key="11">
    <source>
        <dbReference type="RuleBase" id="RU000339"/>
    </source>
</evidence>
<keyword evidence="6" id="KW-0067">ATP-binding</keyword>
<accession>A0A6J8BYY1</accession>
<evidence type="ECO:0000313" key="15">
    <source>
        <dbReference type="EMBL" id="CAC5389278.1"/>
    </source>
</evidence>
<sequence>MLSARLASSIARQLPRAATKVCRHALGAGCVATRNISSSSPLYSTGSEVSSILEERILGQQTQTNLEETGRVLSIGDGIARVYGLKNIQAEEMVEFSSGLKGMALNLERDNVGVVVFGNDKLIKEGDIVKRTGAIVDVPIGKEILGRVVDALGIPIDGKGPLGTSERARVGVKAPGIIPRISVKEPMQTGIKAVDSLVPIGRGQRELIIGDRQTGKTAIAIDTIINQKKFNEEGDEKAKLYCIYVAIGQKRSTVAQIVKRLTDTDAMKYTIVVSATASDAAPLQYLAPYSGCAMGEYFRDNGMHAVIIYDDLSKQKTAIAIDTIINQKKFHEEGDEKAKLYCIYVAIGQKRSTVAQIVKRLTDTDAMKYTIVDKDTASDAAPLQYLAPYSGCAMGEYFRDNGMHAVIIYDDLSKQAVAYRQMSLLLRRPPGREAYPGDVFYLHSRLLERAAKMNDNHGGGSLTALPIIETQAGDVSAYIPTNVISITDGQIFLETELFFKGIRPAINVGLSVSRVGAAAQTKSMKQVAGSMKLELAQYREVAAFAQFGSDLDQATQNLLNRGVRLTELLKQGQYVPMPIEEQVAIIYAGVRGHLDKLDPSKITAFESAFLQHIKGSQKELLATIAKDNMITEDSDAKLKQVVLNFLSGFEG</sequence>
<evidence type="ECO:0000256" key="4">
    <source>
        <dbReference type="ARBA" id="ARBA00022741"/>
    </source>
</evidence>
<dbReference type="InterPro" id="IPR033732">
    <property type="entry name" value="ATP_synth_F1_a_nt-bd_dom"/>
</dbReference>
<keyword evidence="7 11" id="KW-0406">Ion transport</keyword>
<dbReference type="Pfam" id="PF00306">
    <property type="entry name" value="ATP-synt_ab_C"/>
    <property type="match status" value="1"/>
</dbReference>
<organism evidence="15 16">
    <name type="scientific">Mytilus coruscus</name>
    <name type="common">Sea mussel</name>
    <dbReference type="NCBI Taxonomy" id="42192"/>
    <lineage>
        <taxon>Eukaryota</taxon>
        <taxon>Metazoa</taxon>
        <taxon>Spiralia</taxon>
        <taxon>Lophotrochozoa</taxon>
        <taxon>Mollusca</taxon>
        <taxon>Bivalvia</taxon>
        <taxon>Autobranchia</taxon>
        <taxon>Pteriomorphia</taxon>
        <taxon>Mytilida</taxon>
        <taxon>Mytiloidea</taxon>
        <taxon>Mytilidae</taxon>
        <taxon>Mytilinae</taxon>
        <taxon>Mytilus</taxon>
    </lineage>
</organism>
<protein>
    <submittedName>
        <fullName evidence="15">ATPeF1A</fullName>
    </submittedName>
</protein>
<comment type="similarity">
    <text evidence="2 11">Belongs to the ATPase alpha/beta chains family.</text>
</comment>
<evidence type="ECO:0000313" key="16">
    <source>
        <dbReference type="Proteomes" id="UP000507470"/>
    </source>
</evidence>
<dbReference type="CDD" id="cd18113">
    <property type="entry name" value="ATP-synt_F1_alpha_C"/>
    <property type="match status" value="1"/>
</dbReference>
<evidence type="ECO:0000256" key="9">
    <source>
        <dbReference type="ARBA" id="ARBA00023196"/>
    </source>
</evidence>
<dbReference type="GO" id="GO:0005524">
    <property type="term" value="F:ATP binding"/>
    <property type="evidence" value="ECO:0007669"/>
    <property type="project" value="UniProtKB-KW"/>
</dbReference>
<dbReference type="GO" id="GO:0005739">
    <property type="term" value="C:mitochondrion"/>
    <property type="evidence" value="ECO:0007669"/>
    <property type="project" value="UniProtKB-ARBA"/>
</dbReference>
<dbReference type="InterPro" id="IPR038376">
    <property type="entry name" value="ATP_synth_asu_C_sf"/>
</dbReference>
<dbReference type="SUPFAM" id="SSF52540">
    <property type="entry name" value="P-loop containing nucleoside triphosphate hydrolases"/>
    <property type="match status" value="2"/>
</dbReference>
<dbReference type="InterPro" id="IPR000194">
    <property type="entry name" value="ATPase_F1/V1/A1_a/bsu_nucl-bd"/>
</dbReference>
<dbReference type="GO" id="GO:0045259">
    <property type="term" value="C:proton-transporting ATP synthase complex"/>
    <property type="evidence" value="ECO:0007669"/>
    <property type="project" value="UniProtKB-KW"/>
</dbReference>
<dbReference type="FunFam" id="2.40.30.20:FF:000001">
    <property type="entry name" value="ATP synthase subunit alpha"/>
    <property type="match status" value="1"/>
</dbReference>
<keyword evidence="5 11" id="KW-0375">Hydrogen ion transport</keyword>
<feature type="domain" description="ATPase F1/V1/A1 complex alpha/beta subunit N-terminal" evidence="14">
    <location>
        <begin position="67"/>
        <end position="133"/>
    </location>
</feature>